<accession>A0ACB5U4G3</accession>
<evidence type="ECO:0000313" key="1">
    <source>
        <dbReference type="EMBL" id="GMF01922.1"/>
    </source>
</evidence>
<dbReference type="Proteomes" id="UP001165101">
    <property type="component" value="Unassembled WGS sequence"/>
</dbReference>
<comment type="caution">
    <text evidence="1">The sequence shown here is derived from an EMBL/GenBank/DDBJ whole genome shotgun (WGS) entry which is preliminary data.</text>
</comment>
<name>A0ACB5U4G3_CANBO</name>
<evidence type="ECO:0000313" key="2">
    <source>
        <dbReference type="Proteomes" id="UP001165101"/>
    </source>
</evidence>
<sequence>MLHAPAVKKPRGRKRKVTEENEPDAAEKKPKVTEKIAEPVAPAPEETAPAPPKKRRGRKKKSEIEAEAAAAAAAATTTSNSETPLSFVQVKFDQTPGDAKKDTPAVEAPAEPATKKATKPKATRGKKKTKKVPITKN</sequence>
<organism evidence="1 2">
    <name type="scientific">Candida boidinii</name>
    <name type="common">Yeast</name>
    <dbReference type="NCBI Taxonomy" id="5477"/>
    <lineage>
        <taxon>Eukaryota</taxon>
        <taxon>Fungi</taxon>
        <taxon>Dikarya</taxon>
        <taxon>Ascomycota</taxon>
        <taxon>Saccharomycotina</taxon>
        <taxon>Pichiomycetes</taxon>
        <taxon>Pichiales</taxon>
        <taxon>Pichiaceae</taxon>
        <taxon>Ogataea</taxon>
        <taxon>Ogataea/Candida clade</taxon>
    </lineage>
</organism>
<gene>
    <name evidence="1" type="ORF">Cboi01_000598600</name>
</gene>
<proteinExistence type="predicted"/>
<keyword evidence="2" id="KW-1185">Reference proteome</keyword>
<dbReference type="EMBL" id="BSXV01005227">
    <property type="protein sequence ID" value="GMF01922.1"/>
    <property type="molecule type" value="Genomic_DNA"/>
</dbReference>
<protein>
    <submittedName>
        <fullName evidence="1">Unnamed protein product</fullName>
    </submittedName>
</protein>
<reference evidence="1" key="1">
    <citation type="submission" date="2023-04" db="EMBL/GenBank/DDBJ databases">
        <title>Candida boidinii NBRC 1967.</title>
        <authorList>
            <person name="Ichikawa N."/>
            <person name="Sato H."/>
            <person name="Tonouchi N."/>
        </authorList>
    </citation>
    <scope>NUCLEOTIDE SEQUENCE</scope>
    <source>
        <strain evidence="1">NBRC 1967</strain>
    </source>
</reference>